<evidence type="ECO:0000256" key="3">
    <source>
        <dbReference type="ARBA" id="ARBA00023043"/>
    </source>
</evidence>
<dbReference type="EMBL" id="JAEHOE010000042">
    <property type="protein sequence ID" value="KAG2492802.1"/>
    <property type="molecule type" value="Genomic_DNA"/>
</dbReference>
<dbReference type="GO" id="GO:0000151">
    <property type="term" value="C:ubiquitin ligase complex"/>
    <property type="evidence" value="ECO:0007669"/>
    <property type="project" value="TreeGrafter"/>
</dbReference>
<keyword evidence="2" id="KW-0677">Repeat</keyword>
<feature type="compositionally biased region" description="Gly residues" evidence="4">
    <location>
        <begin position="79"/>
        <end position="100"/>
    </location>
</feature>
<gene>
    <name evidence="6" type="ORF">HYH03_008962</name>
</gene>
<evidence type="ECO:0000313" key="6">
    <source>
        <dbReference type="EMBL" id="KAG2492802.1"/>
    </source>
</evidence>
<evidence type="ECO:0000256" key="1">
    <source>
        <dbReference type="ARBA" id="ARBA00004906"/>
    </source>
</evidence>
<feature type="domain" description="BTB" evidence="5">
    <location>
        <begin position="329"/>
        <end position="396"/>
    </location>
</feature>
<accession>A0A835Y052</accession>
<reference evidence="6" key="1">
    <citation type="journal article" date="2020" name="bioRxiv">
        <title>Comparative genomics of Chlamydomonas.</title>
        <authorList>
            <person name="Craig R.J."/>
            <person name="Hasan A.R."/>
            <person name="Ness R.W."/>
            <person name="Keightley P.D."/>
        </authorList>
    </citation>
    <scope>NUCLEOTIDE SEQUENCE</scope>
    <source>
        <strain evidence="6">CCAP 11/70</strain>
    </source>
</reference>
<protein>
    <recommendedName>
        <fullName evidence="5">BTB domain-containing protein</fullName>
    </recommendedName>
</protein>
<proteinExistence type="predicted"/>
<dbReference type="Gene3D" id="2.120.10.30">
    <property type="entry name" value="TolB, C-terminal domain"/>
    <property type="match status" value="1"/>
</dbReference>
<dbReference type="CDD" id="cd18186">
    <property type="entry name" value="BTB_POZ_ZBTB_KLHL-like"/>
    <property type="match status" value="1"/>
</dbReference>
<sequence length="498" mass="51241">MRLAEDNTLTLVAGSLSRSGDEDGPAISKAAFGELNYLATDNAGCVYTAEQYRMRRIILPESLRARQASQDVGMSEEPGGAGSGGSGGAGSSGSGGGSRGSGRRGGRGGRGASSKAAAAKDATEAMVSTLSLGEIGAEADRLITGLAYVPGGSRTTPGYASGPGGGLVYSTLSCVRRIPVQPGPTAPVGQSSLLAGQPGDFRSLDGVGGNARFADIGGIVAEATGSIIAIDHDYVRRVAPDGTVTTLVQGLAGPRKEQFILPAILPGGQLAICKYGSPDVKLLDLGLDPVPLYPCPPAPPGPAPGSLAADLSALLEPGQGQAEGEASTSDLELRVGGRVFPVHRAILSARCPCFRRRLGGGFADAGAAELDLPDADPEAMEALLRWMYTGCLPPELPSSLLQPLAELSDRLGLMQPCRAAQGRILEAVCAQSVVGALLWAEQRGGGFAELLAGLKDWYLEHTEEVVDTARDTLQRLAAENPALSVELQVAWIKRPRTK</sequence>
<dbReference type="Pfam" id="PF00651">
    <property type="entry name" value="BTB"/>
    <property type="match status" value="1"/>
</dbReference>
<keyword evidence="7" id="KW-1185">Reference proteome</keyword>
<evidence type="ECO:0000256" key="2">
    <source>
        <dbReference type="ARBA" id="ARBA00022737"/>
    </source>
</evidence>
<comment type="pathway">
    <text evidence="1">Protein modification; protein ubiquitination.</text>
</comment>
<dbReference type="InterPro" id="IPR000210">
    <property type="entry name" value="BTB/POZ_dom"/>
</dbReference>
<evidence type="ECO:0000313" key="7">
    <source>
        <dbReference type="Proteomes" id="UP000612055"/>
    </source>
</evidence>
<dbReference type="Proteomes" id="UP000612055">
    <property type="component" value="Unassembled WGS sequence"/>
</dbReference>
<dbReference type="PROSITE" id="PS50097">
    <property type="entry name" value="BTB"/>
    <property type="match status" value="1"/>
</dbReference>
<dbReference type="PANTHER" id="PTHR46231:SF1">
    <property type="entry name" value="ANKYRIN REPEAT AND BTB_POZ DOMAIN-CONTAINING PROTEIN 1"/>
    <property type="match status" value="1"/>
</dbReference>
<dbReference type="InterPro" id="IPR011333">
    <property type="entry name" value="SKP1/BTB/POZ_sf"/>
</dbReference>
<dbReference type="Gene3D" id="3.30.710.10">
    <property type="entry name" value="Potassium Channel Kv1.1, Chain A"/>
    <property type="match status" value="1"/>
</dbReference>
<evidence type="ECO:0000259" key="5">
    <source>
        <dbReference type="PROSITE" id="PS50097"/>
    </source>
</evidence>
<evidence type="ECO:0000256" key="4">
    <source>
        <dbReference type="SAM" id="MobiDB-lite"/>
    </source>
</evidence>
<keyword evidence="3" id="KW-0040">ANK repeat</keyword>
<dbReference type="SUPFAM" id="SSF54695">
    <property type="entry name" value="POZ domain"/>
    <property type="match status" value="1"/>
</dbReference>
<dbReference type="InterPro" id="IPR044515">
    <property type="entry name" value="ABTB1"/>
</dbReference>
<name>A0A835Y052_9CHLO</name>
<dbReference type="PANTHER" id="PTHR46231">
    <property type="entry name" value="ANKYRIN REPEAT AND BTB/POZ DOMAIN-CONTAINING PROTEIN 1"/>
    <property type="match status" value="1"/>
</dbReference>
<dbReference type="AlphaFoldDB" id="A0A835Y052"/>
<feature type="region of interest" description="Disordered" evidence="4">
    <location>
        <begin position="68"/>
        <end position="120"/>
    </location>
</feature>
<dbReference type="SMART" id="SM00225">
    <property type="entry name" value="BTB"/>
    <property type="match status" value="1"/>
</dbReference>
<organism evidence="6 7">
    <name type="scientific">Edaphochlamys debaryana</name>
    <dbReference type="NCBI Taxonomy" id="47281"/>
    <lineage>
        <taxon>Eukaryota</taxon>
        <taxon>Viridiplantae</taxon>
        <taxon>Chlorophyta</taxon>
        <taxon>core chlorophytes</taxon>
        <taxon>Chlorophyceae</taxon>
        <taxon>CS clade</taxon>
        <taxon>Chlamydomonadales</taxon>
        <taxon>Chlamydomonadales incertae sedis</taxon>
        <taxon>Edaphochlamys</taxon>
    </lineage>
</organism>
<dbReference type="OrthoDB" id="537338at2759"/>
<dbReference type="InterPro" id="IPR011042">
    <property type="entry name" value="6-blade_b-propeller_TolB-like"/>
</dbReference>
<dbReference type="GO" id="GO:0005737">
    <property type="term" value="C:cytoplasm"/>
    <property type="evidence" value="ECO:0007669"/>
    <property type="project" value="TreeGrafter"/>
</dbReference>
<comment type="caution">
    <text evidence="6">The sequence shown here is derived from an EMBL/GenBank/DDBJ whole genome shotgun (WGS) entry which is preliminary data.</text>
</comment>